<sequence length="255" mass="29573">MTKNIILFKFYKESNVIKKNNFLNELFTNEHIEEIRQRLTQSIFSIFLFILFSFIKMKSIVKVLEIPVGNIHFFQNSPGEYFLLTLKISIYTGLIFSIPILLTQIIFFLLPGLRNQEKNFVVGLILGSFSLFSFGLIFSYFILIPAALKFFINYSIDVIEPLWSFDQYFNFMLILFLSTGFIFQIPIFQIILSFSRIISGIEMLNLWKYILLVSTIFGAILTPSADPLTQILLSGAVFFLYITGSFLVIFLQKTN</sequence>
<dbReference type="RefSeq" id="YP_002327461.1">
    <property type="nucleotide sequence ID" value="NC_011600.1"/>
</dbReference>
<dbReference type="NCBIfam" id="TIGR00945">
    <property type="entry name" value="tatC"/>
    <property type="match status" value="1"/>
</dbReference>
<evidence type="ECO:0000256" key="6">
    <source>
        <dbReference type="SAM" id="Phobius"/>
    </source>
</evidence>
<keyword evidence="5 6" id="KW-0472">Membrane</keyword>
<evidence type="ECO:0000313" key="7">
    <source>
        <dbReference type="EMBL" id="ACF70878.1"/>
    </source>
</evidence>
<dbReference type="PANTHER" id="PTHR30371:SF0">
    <property type="entry name" value="SEC-INDEPENDENT PROTEIN TRANSLOCASE PROTEIN TATC, CHLOROPLASTIC-RELATED"/>
    <property type="match status" value="1"/>
</dbReference>
<geneLocation type="chloroplast" evidence="7"/>
<gene>
    <name evidence="7" type="primary">ycf43</name>
</gene>
<comment type="subcellular location">
    <subcellularLocation>
        <location evidence="1">Membrane</location>
        <topology evidence="1">Multi-pass membrane protein</topology>
    </subcellularLocation>
</comment>
<dbReference type="EMBL" id="EU912438">
    <property type="protein sequence ID" value="ACF70878.1"/>
    <property type="molecule type" value="Genomic_DNA"/>
</dbReference>
<keyword evidence="7" id="KW-0934">Plastid</keyword>
<feature type="transmembrane region" description="Helical" evidence="6">
    <location>
        <begin position="231"/>
        <end position="251"/>
    </location>
</feature>
<accession>B7T1R2</accession>
<dbReference type="GeneID" id="7055969"/>
<keyword evidence="4 6" id="KW-1133">Transmembrane helix</keyword>
<dbReference type="HAMAP" id="MF_00902">
    <property type="entry name" value="TatC"/>
    <property type="match status" value="1"/>
</dbReference>
<reference evidence="7" key="1">
    <citation type="journal article" date="2008" name="Proc. Natl. Acad. Sci. U.S.A.">
        <title>Horizontal gene transfer of the algal nuclear gene psbO to the photosynthetic sea slug Elysia chlorotica.</title>
        <authorList>
            <person name="Rumpho M.E."/>
            <person name="Worful J.M."/>
            <person name="Lee J."/>
            <person name="Kannan K."/>
            <person name="Tyler M.S."/>
            <person name="Bhattacharya D."/>
            <person name="Moustafa A."/>
            <person name="Manhart J.R."/>
        </authorList>
    </citation>
    <scope>NUCLEOTIDE SEQUENCE [LARGE SCALE GENOMIC DNA]</scope>
    <source>
        <strain>CCMP2940</strain>
    </source>
</reference>
<dbReference type="GO" id="GO:0043953">
    <property type="term" value="P:protein transport by the Tat complex"/>
    <property type="evidence" value="ECO:0007669"/>
    <property type="project" value="TreeGrafter"/>
</dbReference>
<comment type="similarity">
    <text evidence="2">Belongs to the TatC family.</text>
</comment>
<keyword evidence="7" id="KW-0150">Chloroplast</keyword>
<dbReference type="Pfam" id="PF00902">
    <property type="entry name" value="TatC"/>
    <property type="match status" value="1"/>
</dbReference>
<name>B7T1R2_VAULI</name>
<dbReference type="PROSITE" id="PS01218">
    <property type="entry name" value="TATC"/>
    <property type="match status" value="1"/>
</dbReference>
<evidence type="ECO:0000256" key="5">
    <source>
        <dbReference type="ARBA" id="ARBA00023136"/>
    </source>
</evidence>
<protein>
    <submittedName>
        <fullName evidence="7">Photosystem assembly protein Ycf3</fullName>
    </submittedName>
</protein>
<evidence type="ECO:0000256" key="2">
    <source>
        <dbReference type="ARBA" id="ARBA00008882"/>
    </source>
</evidence>
<dbReference type="PANTHER" id="PTHR30371">
    <property type="entry name" value="SEC-INDEPENDENT PROTEIN TRANSLOCASE PROTEIN TATC"/>
    <property type="match status" value="1"/>
</dbReference>
<feature type="transmembrane region" description="Helical" evidence="6">
    <location>
        <begin position="122"/>
        <end position="148"/>
    </location>
</feature>
<evidence type="ECO:0000256" key="3">
    <source>
        <dbReference type="ARBA" id="ARBA00022692"/>
    </source>
</evidence>
<feature type="transmembrane region" description="Helical" evidence="6">
    <location>
        <begin position="43"/>
        <end position="61"/>
    </location>
</feature>
<proteinExistence type="inferred from homology"/>
<dbReference type="AlphaFoldDB" id="B7T1R2"/>
<feature type="transmembrane region" description="Helical" evidence="6">
    <location>
        <begin position="168"/>
        <end position="194"/>
    </location>
</feature>
<dbReference type="PRINTS" id="PR01840">
    <property type="entry name" value="TATCFAMILY"/>
</dbReference>
<evidence type="ECO:0000256" key="4">
    <source>
        <dbReference type="ARBA" id="ARBA00022989"/>
    </source>
</evidence>
<feature type="transmembrane region" description="Helical" evidence="6">
    <location>
        <begin position="206"/>
        <end position="225"/>
    </location>
</feature>
<dbReference type="GO" id="GO:0009977">
    <property type="term" value="F:proton motive force dependent protein transmembrane transporter activity"/>
    <property type="evidence" value="ECO:0007669"/>
    <property type="project" value="TreeGrafter"/>
</dbReference>
<dbReference type="GO" id="GO:0065002">
    <property type="term" value="P:intracellular protein transmembrane transport"/>
    <property type="evidence" value="ECO:0007669"/>
    <property type="project" value="TreeGrafter"/>
</dbReference>
<dbReference type="InterPro" id="IPR002033">
    <property type="entry name" value="TatC"/>
</dbReference>
<dbReference type="GO" id="GO:0033281">
    <property type="term" value="C:TAT protein transport complex"/>
    <property type="evidence" value="ECO:0007669"/>
    <property type="project" value="TreeGrafter"/>
</dbReference>
<feature type="transmembrane region" description="Helical" evidence="6">
    <location>
        <begin position="81"/>
        <end position="110"/>
    </location>
</feature>
<keyword evidence="3 6" id="KW-0812">Transmembrane</keyword>
<dbReference type="InterPro" id="IPR019820">
    <property type="entry name" value="Sec-indep_translocase_CS"/>
</dbReference>
<evidence type="ECO:0000256" key="1">
    <source>
        <dbReference type="ARBA" id="ARBA00004141"/>
    </source>
</evidence>
<organism evidence="7">
    <name type="scientific">Vaucheria litorea</name>
    <name type="common">Yellow-green alga</name>
    <dbReference type="NCBI Taxonomy" id="109269"/>
    <lineage>
        <taxon>Eukaryota</taxon>
        <taxon>Sar</taxon>
        <taxon>Stramenopiles</taxon>
        <taxon>Ochrophyta</taxon>
        <taxon>PX clade</taxon>
        <taxon>Xanthophyceae</taxon>
        <taxon>Vaucheriales</taxon>
        <taxon>Vaucheriaceae</taxon>
        <taxon>Vaucheria</taxon>
    </lineage>
</organism>